<feature type="region of interest" description="Disordered" evidence="2">
    <location>
        <begin position="180"/>
        <end position="206"/>
    </location>
</feature>
<keyword evidence="3" id="KW-1133">Transmembrane helix</keyword>
<dbReference type="AlphaFoldDB" id="W7I6I2"/>
<feature type="chain" id="PRO_5004893716" description="Yeast cell wall synthesis Kre9/Knh1-like N-terminal domain-containing protein" evidence="4">
    <location>
        <begin position="20"/>
        <end position="234"/>
    </location>
</feature>
<feature type="domain" description="Yeast cell wall synthesis Kre9/Knh1-like N-terminal" evidence="5">
    <location>
        <begin position="28"/>
        <end position="114"/>
    </location>
</feature>
<sequence length="234" mass="23771">MRFYYILPLLAAAVHAAGGLKSNAITAPIAGDVISSGKTYTIKWTNIAGTKVKLTLIDGPANQVSPVADIAVDQDNTGSYTWNVPSDLPASKTYAIRIQYNNNPDDWNYSDRFDFNSNAPPKVSSASSVSATASASTGVHTSATGTASTSGITYAPSTHVSISSYAASSTAVISSVSVRAGNSTVTTPTRPPSSTTSALLPSMAPDSSAPRSAGLGNIVVGAIVGLVAGALVMV</sequence>
<reference evidence="6 7" key="1">
    <citation type="submission" date="2013-05" db="EMBL/GenBank/DDBJ databases">
        <title>Drechslerella stenobrocha genome reveals carnivorous origination and mechanical trapping mechanism of predatory fungi.</title>
        <authorList>
            <person name="Liu X."/>
            <person name="Zhang W."/>
            <person name="Liu K."/>
        </authorList>
    </citation>
    <scope>NUCLEOTIDE SEQUENCE [LARGE SCALE GENOMIC DNA]</scope>
    <source>
        <strain evidence="6 7">248</strain>
    </source>
</reference>
<dbReference type="Pfam" id="PF10342">
    <property type="entry name" value="Kre9_KNH"/>
    <property type="match status" value="1"/>
</dbReference>
<keyword evidence="3" id="KW-0472">Membrane</keyword>
<keyword evidence="3" id="KW-0812">Transmembrane</keyword>
<evidence type="ECO:0000313" key="6">
    <source>
        <dbReference type="EMBL" id="EWC47813.1"/>
    </source>
</evidence>
<protein>
    <recommendedName>
        <fullName evidence="5">Yeast cell wall synthesis Kre9/Knh1-like N-terminal domain-containing protein</fullName>
    </recommendedName>
</protein>
<dbReference type="PANTHER" id="PTHR40633:SF1">
    <property type="entry name" value="GPI ANCHORED SERINE-THREONINE RICH PROTEIN (AFU_ORTHOLOGUE AFUA_1G03630)"/>
    <property type="match status" value="1"/>
</dbReference>
<gene>
    <name evidence="6" type="ORF">DRE_03013</name>
</gene>
<dbReference type="InterPro" id="IPR052982">
    <property type="entry name" value="SRP1/TIP1-like"/>
</dbReference>
<keyword evidence="1 4" id="KW-0732">Signal</keyword>
<proteinExistence type="predicted"/>
<evidence type="ECO:0000256" key="2">
    <source>
        <dbReference type="SAM" id="MobiDB-lite"/>
    </source>
</evidence>
<dbReference type="PANTHER" id="PTHR40633">
    <property type="entry name" value="MATRIX PROTEIN, PUTATIVE (AFU_ORTHOLOGUE AFUA_8G05410)-RELATED"/>
    <property type="match status" value="1"/>
</dbReference>
<feature type="transmembrane region" description="Helical" evidence="3">
    <location>
        <begin position="213"/>
        <end position="233"/>
    </location>
</feature>
<accession>W7I6I2</accession>
<dbReference type="OrthoDB" id="2260257at2759"/>
<evidence type="ECO:0000259" key="5">
    <source>
        <dbReference type="Pfam" id="PF10342"/>
    </source>
</evidence>
<feature type="signal peptide" evidence="4">
    <location>
        <begin position="1"/>
        <end position="19"/>
    </location>
</feature>
<dbReference type="HOGENOM" id="CLU_065618_1_0_1"/>
<keyword evidence="7" id="KW-1185">Reference proteome</keyword>
<evidence type="ECO:0000313" key="7">
    <source>
        <dbReference type="Proteomes" id="UP000024837"/>
    </source>
</evidence>
<dbReference type="EMBL" id="KI966408">
    <property type="protein sequence ID" value="EWC47813.1"/>
    <property type="molecule type" value="Genomic_DNA"/>
</dbReference>
<name>W7I6I2_9PEZI</name>
<organism evidence="6 7">
    <name type="scientific">Drechslerella stenobrocha 248</name>
    <dbReference type="NCBI Taxonomy" id="1043628"/>
    <lineage>
        <taxon>Eukaryota</taxon>
        <taxon>Fungi</taxon>
        <taxon>Dikarya</taxon>
        <taxon>Ascomycota</taxon>
        <taxon>Pezizomycotina</taxon>
        <taxon>Orbiliomycetes</taxon>
        <taxon>Orbiliales</taxon>
        <taxon>Orbiliaceae</taxon>
        <taxon>Drechslerella</taxon>
    </lineage>
</organism>
<dbReference type="InterPro" id="IPR018466">
    <property type="entry name" value="Kre9/Knh1-like_N"/>
</dbReference>
<feature type="compositionally biased region" description="Low complexity" evidence="2">
    <location>
        <begin position="180"/>
        <end position="197"/>
    </location>
</feature>
<evidence type="ECO:0000256" key="3">
    <source>
        <dbReference type="SAM" id="Phobius"/>
    </source>
</evidence>
<evidence type="ECO:0000256" key="1">
    <source>
        <dbReference type="ARBA" id="ARBA00022729"/>
    </source>
</evidence>
<dbReference type="Proteomes" id="UP000024837">
    <property type="component" value="Unassembled WGS sequence"/>
</dbReference>
<evidence type="ECO:0000256" key="4">
    <source>
        <dbReference type="SAM" id="SignalP"/>
    </source>
</evidence>